<name>C7MNQ7_CRYCD</name>
<dbReference type="OrthoDB" id="4804608at2"/>
<keyword evidence="1" id="KW-0472">Membrane</keyword>
<protein>
    <recommendedName>
        <fullName evidence="4">DUF1461 domain-containing protein</fullName>
    </recommendedName>
</protein>
<keyword evidence="1" id="KW-1133">Transmembrane helix</keyword>
<evidence type="ECO:0008006" key="4">
    <source>
        <dbReference type="Google" id="ProtNLM"/>
    </source>
</evidence>
<dbReference type="Pfam" id="PF07314">
    <property type="entry name" value="Lit"/>
    <property type="match status" value="1"/>
</dbReference>
<evidence type="ECO:0000313" key="2">
    <source>
        <dbReference type="EMBL" id="ACU94547.1"/>
    </source>
</evidence>
<feature type="transmembrane region" description="Helical" evidence="1">
    <location>
        <begin position="31"/>
        <end position="55"/>
    </location>
</feature>
<organism evidence="2 3">
    <name type="scientific">Cryptobacterium curtum (strain ATCC 700683 / DSM 15641 / CCUG 43107 / 12-3)</name>
    <dbReference type="NCBI Taxonomy" id="469378"/>
    <lineage>
        <taxon>Bacteria</taxon>
        <taxon>Bacillati</taxon>
        <taxon>Actinomycetota</taxon>
        <taxon>Coriobacteriia</taxon>
        <taxon>Eggerthellales</taxon>
        <taxon>Eggerthellaceae</taxon>
        <taxon>Cryptobacterium</taxon>
    </lineage>
</organism>
<evidence type="ECO:0000256" key="1">
    <source>
        <dbReference type="SAM" id="Phobius"/>
    </source>
</evidence>
<evidence type="ECO:0000313" key="3">
    <source>
        <dbReference type="Proteomes" id="UP000000954"/>
    </source>
</evidence>
<gene>
    <name evidence="2" type="ordered locus">Ccur_08450</name>
</gene>
<dbReference type="KEGG" id="ccu:Ccur_08450"/>
<dbReference type="STRING" id="469378.Ccur_08450"/>
<dbReference type="Proteomes" id="UP000000954">
    <property type="component" value="Chromosome"/>
</dbReference>
<dbReference type="eggNOG" id="COG4478">
    <property type="taxonomic scope" value="Bacteria"/>
</dbReference>
<proteinExistence type="predicted"/>
<dbReference type="InterPro" id="IPR010178">
    <property type="entry name" value="Lit"/>
</dbReference>
<dbReference type="AlphaFoldDB" id="C7MNQ7"/>
<accession>C7MNQ7</accession>
<dbReference type="HOGENOM" id="CLU_962209_0_0_11"/>
<keyword evidence="1" id="KW-0812">Transmembrane</keyword>
<reference evidence="2 3" key="1">
    <citation type="journal article" date="2009" name="Stand. Genomic Sci.">
        <title>Complete genome sequence of Cryptobacterium curtum type strain (12-3).</title>
        <authorList>
            <person name="Mavrommatis K."/>
            <person name="Pukall R."/>
            <person name="Rohde C."/>
            <person name="Chen F."/>
            <person name="Sims D."/>
            <person name="Brettin T."/>
            <person name="Kuske C."/>
            <person name="Detter J.C."/>
            <person name="Han C."/>
            <person name="Lapidus A."/>
            <person name="Copeland A."/>
            <person name="Glavina Del Rio T."/>
            <person name="Nolan M."/>
            <person name="Lucas S."/>
            <person name="Tice H."/>
            <person name="Cheng J.F."/>
            <person name="Bruce D."/>
            <person name="Goodwin L."/>
            <person name="Pitluck S."/>
            <person name="Ovchinnikova G."/>
            <person name="Pati A."/>
            <person name="Ivanova N."/>
            <person name="Chen A."/>
            <person name="Palaniappan K."/>
            <person name="Chain P."/>
            <person name="D'haeseleer P."/>
            <person name="Goker M."/>
            <person name="Bristow J."/>
            <person name="Eisen J.A."/>
            <person name="Markowitz V."/>
            <person name="Hugenholtz P."/>
            <person name="Rohde M."/>
            <person name="Klenk H.P."/>
            <person name="Kyrpides N.C."/>
        </authorList>
    </citation>
    <scope>NUCLEOTIDE SEQUENCE [LARGE SCALE GENOMIC DNA]</scope>
    <source>
        <strain evidence="3">ATCC 700683 / DSM 15641 / 12-3</strain>
    </source>
</reference>
<keyword evidence="3" id="KW-1185">Reference proteome</keyword>
<feature type="transmembrane region" description="Helical" evidence="1">
    <location>
        <begin position="233"/>
        <end position="257"/>
    </location>
</feature>
<dbReference type="EMBL" id="CP001682">
    <property type="protein sequence ID" value="ACU94547.1"/>
    <property type="molecule type" value="Genomic_DNA"/>
</dbReference>
<dbReference type="RefSeq" id="WP_012803234.1">
    <property type="nucleotide sequence ID" value="NC_013170.1"/>
</dbReference>
<sequence>MKTSIPSRDPSRDTCQNAQIKNHLPQPGLSIGWTALAGIASLLLASSLFASGFIVCTLRPVSALLADHTIDAPSSPYDHDSLVDMALATRDYTLSPPWVPLDTTSEAGGKAEQALARIIMDHARASSQGNDVRSRIIAERIHEAYEAVEEKSISSGAASTATTTATTMATTTNDWAYVCVLGDLDASVALDSASLAHLADCNRLINAALGWIAASAVGTIVCLVTLRHHRRLLAWACMCAPLLLIVLLALCALWASIDFVGFFSAFHRLFFPQGNWAFPAQSLLITMLPEGFWMGMAILWLAVSALTCMISLVVGRHLLTTNAR</sequence>
<feature type="transmembrane region" description="Helical" evidence="1">
    <location>
        <begin position="292"/>
        <end position="314"/>
    </location>
</feature>
<feature type="transmembrane region" description="Helical" evidence="1">
    <location>
        <begin position="204"/>
        <end position="226"/>
    </location>
</feature>